<accession>A0A336LV57</accession>
<dbReference type="EMBL" id="UFQT01000128">
    <property type="protein sequence ID" value="SSX20579.1"/>
    <property type="molecule type" value="Genomic_DNA"/>
</dbReference>
<evidence type="ECO:0000259" key="5">
    <source>
        <dbReference type="PROSITE" id="PS50280"/>
    </source>
</evidence>
<reference evidence="7" key="1">
    <citation type="submission" date="2018-07" db="EMBL/GenBank/DDBJ databases">
        <authorList>
            <person name="Quirk P.G."/>
            <person name="Krulwich T.A."/>
        </authorList>
    </citation>
    <scope>NUCLEOTIDE SEQUENCE</scope>
</reference>
<gene>
    <name evidence="7" type="primary">CSON001820</name>
</gene>
<evidence type="ECO:0000259" key="6">
    <source>
        <dbReference type="PROSITE" id="PS50865"/>
    </source>
</evidence>
<keyword evidence="1" id="KW-0479">Metal-binding</keyword>
<evidence type="ECO:0000256" key="4">
    <source>
        <dbReference type="PROSITE-ProRule" id="PRU00134"/>
    </source>
</evidence>
<dbReference type="PANTHER" id="PTHR47111:SF1">
    <property type="entry name" value="SET AND MYND DOMAIN-CONTAINING PROTEIN 4"/>
    <property type="match status" value="1"/>
</dbReference>
<dbReference type="OMA" id="ECKSIAM"/>
<dbReference type="VEuPathDB" id="VectorBase:CSON001820"/>
<evidence type="ECO:0000256" key="2">
    <source>
        <dbReference type="ARBA" id="ARBA00022771"/>
    </source>
</evidence>
<dbReference type="InterPro" id="IPR011990">
    <property type="entry name" value="TPR-like_helical_dom_sf"/>
</dbReference>
<dbReference type="InterPro" id="IPR001214">
    <property type="entry name" value="SET_dom"/>
</dbReference>
<dbReference type="PROSITE" id="PS50865">
    <property type="entry name" value="ZF_MYND_2"/>
    <property type="match status" value="1"/>
</dbReference>
<dbReference type="GO" id="GO:0008270">
    <property type="term" value="F:zinc ion binding"/>
    <property type="evidence" value="ECO:0007669"/>
    <property type="project" value="UniProtKB-KW"/>
</dbReference>
<dbReference type="Pfam" id="PF01753">
    <property type="entry name" value="zf-MYND"/>
    <property type="match status" value="1"/>
</dbReference>
<dbReference type="InterPro" id="IPR002893">
    <property type="entry name" value="Znf_MYND"/>
</dbReference>
<dbReference type="GO" id="GO:0008757">
    <property type="term" value="F:S-adenosylmethionine-dependent methyltransferase activity"/>
    <property type="evidence" value="ECO:0007669"/>
    <property type="project" value="UniProtKB-ARBA"/>
</dbReference>
<dbReference type="Gene3D" id="1.10.220.160">
    <property type="match status" value="1"/>
</dbReference>
<keyword evidence="2 4" id="KW-0863">Zinc-finger</keyword>
<dbReference type="PANTHER" id="PTHR47111">
    <property type="entry name" value="BCDNA.LD29892"/>
    <property type="match status" value="1"/>
</dbReference>
<proteinExistence type="predicted"/>
<evidence type="ECO:0000256" key="1">
    <source>
        <dbReference type="ARBA" id="ARBA00022723"/>
    </source>
</evidence>
<evidence type="ECO:0000256" key="3">
    <source>
        <dbReference type="ARBA" id="ARBA00022833"/>
    </source>
</evidence>
<feature type="domain" description="SET" evidence="5">
    <location>
        <begin position="225"/>
        <end position="504"/>
    </location>
</feature>
<dbReference type="AlphaFoldDB" id="A0A336LV57"/>
<dbReference type="Gene3D" id="6.10.140.2220">
    <property type="match status" value="1"/>
</dbReference>
<evidence type="ECO:0000313" key="7">
    <source>
        <dbReference type="EMBL" id="SSX20579.1"/>
    </source>
</evidence>
<dbReference type="Gene3D" id="2.170.270.10">
    <property type="entry name" value="SET domain"/>
    <property type="match status" value="1"/>
</dbReference>
<dbReference type="PROSITE" id="PS01360">
    <property type="entry name" value="ZF_MYND_1"/>
    <property type="match status" value="1"/>
</dbReference>
<keyword evidence="3" id="KW-0862">Zinc</keyword>
<dbReference type="SUPFAM" id="SSF82199">
    <property type="entry name" value="SET domain"/>
    <property type="match status" value="1"/>
</dbReference>
<dbReference type="GO" id="GO:0008276">
    <property type="term" value="F:protein methyltransferase activity"/>
    <property type="evidence" value="ECO:0007669"/>
    <property type="project" value="UniProtKB-ARBA"/>
</dbReference>
<organism evidence="7">
    <name type="scientific">Culicoides sonorensis</name>
    <name type="common">Biting midge</name>
    <dbReference type="NCBI Taxonomy" id="179676"/>
    <lineage>
        <taxon>Eukaryota</taxon>
        <taxon>Metazoa</taxon>
        <taxon>Ecdysozoa</taxon>
        <taxon>Arthropoda</taxon>
        <taxon>Hexapoda</taxon>
        <taxon>Insecta</taxon>
        <taxon>Pterygota</taxon>
        <taxon>Neoptera</taxon>
        <taxon>Endopterygota</taxon>
        <taxon>Diptera</taxon>
        <taxon>Nematocera</taxon>
        <taxon>Chironomoidea</taxon>
        <taxon>Ceratopogonidae</taxon>
        <taxon>Ceratopogoninae</taxon>
        <taxon>Culicoides</taxon>
        <taxon>Monoculicoides</taxon>
    </lineage>
</organism>
<dbReference type="PROSITE" id="PS50280">
    <property type="entry name" value="SET"/>
    <property type="match status" value="1"/>
</dbReference>
<dbReference type="GO" id="GO:0008170">
    <property type="term" value="F:N-methyltransferase activity"/>
    <property type="evidence" value="ECO:0007669"/>
    <property type="project" value="UniProtKB-ARBA"/>
</dbReference>
<protein>
    <submittedName>
        <fullName evidence="7">CSON001820 protein</fullName>
    </submittedName>
</protein>
<dbReference type="Gene3D" id="1.25.40.10">
    <property type="entry name" value="Tetratricopeptide repeat domain"/>
    <property type="match status" value="1"/>
</dbReference>
<name>A0A336LV57_CULSO</name>
<dbReference type="SUPFAM" id="SSF144232">
    <property type="entry name" value="HIT/MYND zinc finger-like"/>
    <property type="match status" value="1"/>
</dbReference>
<dbReference type="SUPFAM" id="SSF48452">
    <property type="entry name" value="TPR-like"/>
    <property type="match status" value="1"/>
</dbReference>
<sequence length="621" mass="72922">MTHVECNLIKKRNSNVLISFSLQDKTETFLVLIYLEMISQELVKLEDKELLREHMKNIIEIPPDEFKLLKSNEEKIRFCYTRLKENYMLIDKSALKTTKNESTSIEARNEANKFFLRDVNYTKALEFYNKSLCYAPLGSENLGITYANRSAIYFNSGFYNFCIQNIELALKNNYPEKLRPKLEQRRNECLEKIRKFGDNHEKMNRERNFLKLSYACNKNIPFIIQGLEYGTSKEFGRYIRTKHDLYPGDILMIEKPYVKCINEGSEYIKCINCLKSNFLNLFPCENCSKTMFCSKECERDAWRRFHKYECTVIETDINRLIVRATLLGFTIFKDCFKIKELISSVKKMPVSGFDLNYKNLTEEETFKAVYSLATNSSQRSDEDIFKRSNLLAQTWHALYYQSDIKQLLKTPELENLFLDTLLHFSQLAATNSHELLYMKKTPDEKIEDEGLYSPQKFGSGLFPVISLLNHSCAPNVCRSNSDGVVAIMVIRHIKPGDQLFDNYGADHLYHTRVERHMKLSSYLFNCKCEACLKDYPKFEQLPSLTLPKFDQVYAGMDKILEYDKKWAIEYFQKSKKFLRKFSENYPSYEICAAIVIMNTCRKVLMENMPLELQLKPQEKDS</sequence>
<dbReference type="Pfam" id="PF00856">
    <property type="entry name" value="SET"/>
    <property type="match status" value="1"/>
</dbReference>
<dbReference type="InterPro" id="IPR046341">
    <property type="entry name" value="SET_dom_sf"/>
</dbReference>
<feature type="domain" description="MYND-type" evidence="6">
    <location>
        <begin position="270"/>
        <end position="310"/>
    </location>
</feature>